<dbReference type="InterPro" id="IPR056174">
    <property type="entry name" value="SpoVR_N"/>
</dbReference>
<dbReference type="Proteomes" id="UP001160301">
    <property type="component" value="Unassembled WGS sequence"/>
</dbReference>
<sequence length="520" mass="61358">MSKFALNTALPRYLRAEQERVEAVAREYGLDFFPVIFEILTYDQMNEIAAYGGFPSRYPHWRYGMEYEQLSKSYEYGLSKIYEMVINNNPSYAYLLEGNSLTDQKLVMAHVYAHVDFFKNNFCFRSTDLDQKGNIIDPVRKTSPYDPDRRWIDKMANHGSRVARHIERHGINKVEDFIDRCLSLENLIDPWQPFSGRGTTKKGDEEEDEKPIEVPRLRAKEYMESFINPEEYIEAKKKQLAKDKPERKVPERPERDVLGFLLDHAPLERWERDVLEVIRDEALYFVPQRQTKIMNEGWAAYWHSKILTEKILDASEIIDYADNNAGVMATAPGRLNPYKVGVELFRYIEDRWNKGRFGREWEECNDLDAKRSWDMRLGLGRQKIFQVRALYNDVTFIDEFLTPDFVLEQKLYTFGFSGRNDRFEIESRQFRDVKEKLLFSLTNFGDPYIRVIDANHQNRGELLLEHQHGGVDLRADYARETLVSLVRCWKRPVSVATRLDNKPVLLRYDGKEHSMTPYKL</sequence>
<organism evidence="3 4">
    <name type="scientific">Polyangium sorediatum</name>
    <dbReference type="NCBI Taxonomy" id="889274"/>
    <lineage>
        <taxon>Bacteria</taxon>
        <taxon>Pseudomonadati</taxon>
        <taxon>Myxococcota</taxon>
        <taxon>Polyangia</taxon>
        <taxon>Polyangiales</taxon>
        <taxon>Polyangiaceae</taxon>
        <taxon>Polyangium</taxon>
    </lineage>
</organism>
<dbReference type="Pfam" id="PF24755">
    <property type="entry name" value="SpoVR_C"/>
    <property type="match status" value="1"/>
</dbReference>
<dbReference type="PANTHER" id="PTHR30029">
    <property type="entry name" value="STAGE V SPORULATION PROTEIN R"/>
    <property type="match status" value="1"/>
</dbReference>
<feature type="domain" description="SpoVR-like C-terminal" evidence="2">
    <location>
        <begin position="447"/>
        <end position="496"/>
    </location>
</feature>
<name>A0ABT6NMB6_9BACT</name>
<dbReference type="InterPro" id="IPR057008">
    <property type="entry name" value="SpoVR-like_C"/>
</dbReference>
<accession>A0ABT6NMB6</accession>
<evidence type="ECO:0000259" key="1">
    <source>
        <dbReference type="Pfam" id="PF04293"/>
    </source>
</evidence>
<dbReference type="PANTHER" id="PTHR30029:SF2">
    <property type="entry name" value="STAGE V SPORULATION PROTEIN R"/>
    <property type="match status" value="1"/>
</dbReference>
<dbReference type="InterPro" id="IPR007390">
    <property type="entry name" value="Spore_V_R"/>
</dbReference>
<proteinExistence type="predicted"/>
<feature type="domain" description="SpoVR protein-like N-terminal" evidence="1">
    <location>
        <begin position="13"/>
        <end position="444"/>
    </location>
</feature>
<evidence type="ECO:0000313" key="4">
    <source>
        <dbReference type="Proteomes" id="UP001160301"/>
    </source>
</evidence>
<gene>
    <name evidence="3" type="ORF">QHF89_08135</name>
</gene>
<comment type="caution">
    <text evidence="3">The sequence shown here is derived from an EMBL/GenBank/DDBJ whole genome shotgun (WGS) entry which is preliminary data.</text>
</comment>
<dbReference type="EMBL" id="JARZHI010000005">
    <property type="protein sequence ID" value="MDI1429459.1"/>
    <property type="molecule type" value="Genomic_DNA"/>
</dbReference>
<evidence type="ECO:0000259" key="2">
    <source>
        <dbReference type="Pfam" id="PF24755"/>
    </source>
</evidence>
<reference evidence="3 4" key="1">
    <citation type="submission" date="2023-04" db="EMBL/GenBank/DDBJ databases">
        <title>The genome sequence of Polyangium sorediatum DSM14670.</title>
        <authorList>
            <person name="Zhang X."/>
        </authorList>
    </citation>
    <scope>NUCLEOTIDE SEQUENCE [LARGE SCALE GENOMIC DNA]</scope>
    <source>
        <strain evidence="3 4">DSM 14670</strain>
    </source>
</reference>
<keyword evidence="4" id="KW-1185">Reference proteome</keyword>
<dbReference type="Pfam" id="PF04293">
    <property type="entry name" value="SpoVR"/>
    <property type="match status" value="1"/>
</dbReference>
<protein>
    <submittedName>
        <fullName evidence="3">SpoVR family protein</fullName>
    </submittedName>
</protein>
<dbReference type="RefSeq" id="WP_136967550.1">
    <property type="nucleotide sequence ID" value="NZ_JARZHI010000005.1"/>
</dbReference>
<evidence type="ECO:0000313" key="3">
    <source>
        <dbReference type="EMBL" id="MDI1429459.1"/>
    </source>
</evidence>